<accession>A0A125Q565</accession>
<sequence>MSLETLLLYVPACFALNMAFGPNNLLSVTIGARAGMGMAIAASAGRIVAFAIMIAITAFGLGALLMASGVAFSIVKWLGVAYLLWIGFKLFRAKVDVSELAAAHHPSTFRAYVRQEFLVASSNPKAILIFTAFLPQFVERNAYWQSFFTLGAIFLVLEVGAISIYAFVGSRLRGVMRNAWAVRLVNRISGSMMMLFGGALALTHRSA</sequence>
<feature type="transmembrane region" description="Helical" evidence="6">
    <location>
        <begin position="74"/>
        <end position="91"/>
    </location>
</feature>
<proteinExistence type="predicted"/>
<dbReference type="PIRSF" id="PIRSF006324">
    <property type="entry name" value="LeuE"/>
    <property type="match status" value="1"/>
</dbReference>
<reference evidence="7 8" key="1">
    <citation type="submission" date="2015-11" db="EMBL/GenBank/DDBJ databases">
        <title>Draft Genome Sequence of the Strain BR 10423 (Rhizobium sp.) isolated from nodules of Mimosa pudica.</title>
        <authorList>
            <person name="Barauna A.C."/>
            <person name="Zilli J.E."/>
            <person name="Simoes-Araujo J.L."/>
            <person name="Reis V.M."/>
            <person name="James E.K."/>
            <person name="Reis F.B.Jr."/>
            <person name="Rouws L.F."/>
            <person name="Passos S.R."/>
            <person name="Gois S.R."/>
        </authorList>
    </citation>
    <scope>NUCLEOTIDE SEQUENCE [LARGE SCALE GENOMIC DNA]</scope>
    <source>
        <strain evidence="7 8">BR10423</strain>
    </source>
</reference>
<dbReference type="GO" id="GO:0005886">
    <property type="term" value="C:plasma membrane"/>
    <property type="evidence" value="ECO:0007669"/>
    <property type="project" value="UniProtKB-SubCell"/>
</dbReference>
<dbReference type="PANTHER" id="PTHR30086:SF20">
    <property type="entry name" value="ARGININE EXPORTER PROTEIN ARGO-RELATED"/>
    <property type="match status" value="1"/>
</dbReference>
<dbReference type="OrthoDB" id="9804822at2"/>
<keyword evidence="8" id="KW-1185">Reference proteome</keyword>
<feature type="transmembrane region" description="Helical" evidence="6">
    <location>
        <begin position="117"/>
        <end position="138"/>
    </location>
</feature>
<name>A0A125Q565_9HYPH</name>
<dbReference type="RefSeq" id="WP_018856582.1">
    <property type="nucleotide sequence ID" value="NZ_LNCD01000124.1"/>
</dbReference>
<evidence type="ECO:0000256" key="6">
    <source>
        <dbReference type="SAM" id="Phobius"/>
    </source>
</evidence>
<keyword evidence="5 6" id="KW-0472">Membrane</keyword>
<feature type="transmembrane region" description="Helical" evidence="6">
    <location>
        <begin position="180"/>
        <end position="202"/>
    </location>
</feature>
<evidence type="ECO:0000256" key="1">
    <source>
        <dbReference type="ARBA" id="ARBA00004651"/>
    </source>
</evidence>
<feature type="transmembrane region" description="Helical" evidence="6">
    <location>
        <begin position="6"/>
        <end position="26"/>
    </location>
</feature>
<evidence type="ECO:0000313" key="8">
    <source>
        <dbReference type="Proteomes" id="UP000068164"/>
    </source>
</evidence>
<dbReference type="GO" id="GO:0015171">
    <property type="term" value="F:amino acid transmembrane transporter activity"/>
    <property type="evidence" value="ECO:0007669"/>
    <property type="project" value="TreeGrafter"/>
</dbReference>
<evidence type="ECO:0000256" key="2">
    <source>
        <dbReference type="ARBA" id="ARBA00022475"/>
    </source>
</evidence>
<keyword evidence="2" id="KW-1003">Cell membrane</keyword>
<dbReference type="InterPro" id="IPR001123">
    <property type="entry name" value="LeuE-type"/>
</dbReference>
<organism evidence="7 8">
    <name type="scientific">Rhizobium altiplani</name>
    <dbReference type="NCBI Taxonomy" id="1864509"/>
    <lineage>
        <taxon>Bacteria</taxon>
        <taxon>Pseudomonadati</taxon>
        <taxon>Pseudomonadota</taxon>
        <taxon>Alphaproteobacteria</taxon>
        <taxon>Hyphomicrobiales</taxon>
        <taxon>Rhizobiaceae</taxon>
        <taxon>Rhizobium/Agrobacterium group</taxon>
        <taxon>Rhizobium</taxon>
    </lineage>
</organism>
<feature type="transmembrane region" description="Helical" evidence="6">
    <location>
        <begin position="144"/>
        <end position="168"/>
    </location>
</feature>
<dbReference type="Pfam" id="PF01810">
    <property type="entry name" value="LysE"/>
    <property type="match status" value="1"/>
</dbReference>
<protein>
    <submittedName>
        <fullName evidence="7">Lysine transporter LysE</fullName>
    </submittedName>
</protein>
<dbReference type="AlphaFoldDB" id="A0A125Q565"/>
<keyword evidence="4 6" id="KW-1133">Transmembrane helix</keyword>
<feature type="transmembrane region" description="Helical" evidence="6">
    <location>
        <begin position="47"/>
        <end position="68"/>
    </location>
</feature>
<evidence type="ECO:0000256" key="3">
    <source>
        <dbReference type="ARBA" id="ARBA00022692"/>
    </source>
</evidence>
<evidence type="ECO:0000256" key="4">
    <source>
        <dbReference type="ARBA" id="ARBA00022989"/>
    </source>
</evidence>
<comment type="subcellular location">
    <subcellularLocation>
        <location evidence="1">Cell membrane</location>
        <topology evidence="1">Multi-pass membrane protein</topology>
    </subcellularLocation>
</comment>
<dbReference type="PANTHER" id="PTHR30086">
    <property type="entry name" value="ARGININE EXPORTER PROTEIN ARGO"/>
    <property type="match status" value="1"/>
</dbReference>
<evidence type="ECO:0000256" key="5">
    <source>
        <dbReference type="ARBA" id="ARBA00023136"/>
    </source>
</evidence>
<dbReference type="Proteomes" id="UP000068164">
    <property type="component" value="Unassembled WGS sequence"/>
</dbReference>
<comment type="caution">
    <text evidence="7">The sequence shown here is derived from an EMBL/GenBank/DDBJ whole genome shotgun (WGS) entry which is preliminary data.</text>
</comment>
<keyword evidence="3 6" id="KW-0812">Transmembrane</keyword>
<gene>
    <name evidence="7" type="ORF">AS026_19120</name>
</gene>
<evidence type="ECO:0000313" key="7">
    <source>
        <dbReference type="EMBL" id="KWV43791.1"/>
    </source>
</evidence>
<dbReference type="EMBL" id="LNCD01000124">
    <property type="protein sequence ID" value="KWV43791.1"/>
    <property type="molecule type" value="Genomic_DNA"/>
</dbReference>